<dbReference type="Proteomes" id="UP001589774">
    <property type="component" value="Unassembled WGS sequence"/>
</dbReference>
<feature type="transmembrane region" description="Helical" evidence="1">
    <location>
        <begin position="217"/>
        <end position="241"/>
    </location>
</feature>
<keyword evidence="3" id="KW-1185">Reference proteome</keyword>
<keyword evidence="1" id="KW-1133">Transmembrane helix</keyword>
<feature type="transmembrane region" description="Helical" evidence="1">
    <location>
        <begin position="174"/>
        <end position="205"/>
    </location>
</feature>
<protein>
    <submittedName>
        <fullName evidence="2">ABC transporter permease</fullName>
    </submittedName>
</protein>
<dbReference type="PANTHER" id="PTHR43471">
    <property type="entry name" value="ABC TRANSPORTER PERMEASE"/>
    <property type="match status" value="1"/>
</dbReference>
<evidence type="ECO:0000313" key="3">
    <source>
        <dbReference type="Proteomes" id="UP001589774"/>
    </source>
</evidence>
<evidence type="ECO:0000313" key="2">
    <source>
        <dbReference type="EMBL" id="MFC0318230.1"/>
    </source>
</evidence>
<dbReference type="Pfam" id="PF12040">
    <property type="entry name" value="DUF3526"/>
    <property type="match status" value="1"/>
</dbReference>
<dbReference type="InterPro" id="IPR021913">
    <property type="entry name" value="DUF3526"/>
</dbReference>
<dbReference type="EMBL" id="JBHLWO010000001">
    <property type="protein sequence ID" value="MFC0318230.1"/>
    <property type="molecule type" value="Genomic_DNA"/>
</dbReference>
<name>A0ABV6HH52_9SPHI</name>
<gene>
    <name evidence="2" type="ORF">ACFFI0_07910</name>
</gene>
<evidence type="ECO:0000256" key="1">
    <source>
        <dbReference type="SAM" id="Phobius"/>
    </source>
</evidence>
<organism evidence="2 3">
    <name type="scientific">Olivibacter oleidegradans</name>
    <dbReference type="NCBI Taxonomy" id="760123"/>
    <lineage>
        <taxon>Bacteria</taxon>
        <taxon>Pseudomonadati</taxon>
        <taxon>Bacteroidota</taxon>
        <taxon>Sphingobacteriia</taxon>
        <taxon>Sphingobacteriales</taxon>
        <taxon>Sphingobacteriaceae</taxon>
        <taxon>Olivibacter</taxon>
    </lineage>
</organism>
<reference evidence="2 3" key="1">
    <citation type="submission" date="2024-09" db="EMBL/GenBank/DDBJ databases">
        <authorList>
            <person name="Sun Q."/>
            <person name="Mori K."/>
        </authorList>
    </citation>
    <scope>NUCLEOTIDE SEQUENCE [LARGE SCALE GENOMIC DNA]</scope>
    <source>
        <strain evidence="2 3">CCM 7765</strain>
    </source>
</reference>
<feature type="transmembrane region" description="Helical" evidence="1">
    <location>
        <begin position="22"/>
        <end position="45"/>
    </location>
</feature>
<dbReference type="RefSeq" id="WP_130856289.1">
    <property type="nucleotide sequence ID" value="NZ_JBHLWO010000001.1"/>
</dbReference>
<feature type="transmembrane region" description="Helical" evidence="1">
    <location>
        <begin position="455"/>
        <end position="476"/>
    </location>
</feature>
<keyword evidence="1" id="KW-0472">Membrane</keyword>
<dbReference type="Pfam" id="PF12679">
    <property type="entry name" value="ABC2_membrane_2"/>
    <property type="match status" value="1"/>
</dbReference>
<dbReference type="PANTHER" id="PTHR43471:SF1">
    <property type="entry name" value="ABC TRANSPORTER PERMEASE PROTEIN NOSY-RELATED"/>
    <property type="match status" value="1"/>
</dbReference>
<accession>A0ABV6HH52</accession>
<keyword evidence="1" id="KW-0812">Transmembrane</keyword>
<proteinExistence type="predicted"/>
<sequence length="482" mass="54583">MRIDVLKLFARQTYLDVFKSKAIMVLLGIIVILLVYAALSGAVIYQQQTESRQLYQKQVRENWENMPDKHPHRMAHYGYLVFRSKHPLSFFDFGMESFTGNAIFLEAHRQNTVNFSEAGFSTGMLRFGEISMSMILQLLLPLVIFFIGFNTVATDRENGTLKILLSQGVSWKEILIGKAAGLLGISLSILMLAIVILIMGCLILSPAGLMTDAISRAAWLSLFYVLYFAVISVIAVLVSAISKTAKVALISLIAIWLVCAVIFPRTSQALGNLLYPSPSITEFQSAIEKDLIKTGDSHNPDDPYYKALKDSILKVYKVNSVEELPFNYSGFQMKEGERISAELYNIHLERLLQTYQRQNRLARLSTFFNPIASIRNISMALCGTDFNTYIGFQQQTEAYRYQLAQHMNELQIKLISNKKLGDHDKPYSISRSHWKSFPDFKYKFTALQVLMKGEAYSLVALLSWIVLLGLLIMTLSKRLKAI</sequence>
<comment type="caution">
    <text evidence="2">The sequence shown here is derived from an EMBL/GenBank/DDBJ whole genome shotgun (WGS) entry which is preliminary data.</text>
</comment>
<feature type="transmembrane region" description="Helical" evidence="1">
    <location>
        <begin position="134"/>
        <end position="154"/>
    </location>
</feature>
<feature type="transmembrane region" description="Helical" evidence="1">
    <location>
        <begin position="247"/>
        <end position="264"/>
    </location>
</feature>